<dbReference type="Proteomes" id="UP000499080">
    <property type="component" value="Unassembled WGS sequence"/>
</dbReference>
<comment type="caution">
    <text evidence="1">The sequence shown here is derived from an EMBL/GenBank/DDBJ whole genome shotgun (WGS) entry which is preliminary data.</text>
</comment>
<reference evidence="1 2" key="1">
    <citation type="journal article" date="2019" name="Sci. Rep.">
        <title>Orb-weaving spider Araneus ventricosus genome elucidates the spidroin gene catalogue.</title>
        <authorList>
            <person name="Kono N."/>
            <person name="Nakamura H."/>
            <person name="Ohtoshi R."/>
            <person name="Moran D.A.P."/>
            <person name="Shinohara A."/>
            <person name="Yoshida Y."/>
            <person name="Fujiwara M."/>
            <person name="Mori M."/>
            <person name="Tomita M."/>
            <person name="Arakawa K."/>
        </authorList>
    </citation>
    <scope>NUCLEOTIDE SEQUENCE [LARGE SCALE GENOMIC DNA]</scope>
</reference>
<gene>
    <name evidence="1" type="ORF">AVEN_187886_1</name>
</gene>
<protein>
    <submittedName>
        <fullName evidence="1">Uncharacterized protein</fullName>
    </submittedName>
</protein>
<dbReference type="AlphaFoldDB" id="A0A4Y2CTW1"/>
<evidence type="ECO:0000313" key="2">
    <source>
        <dbReference type="Proteomes" id="UP000499080"/>
    </source>
</evidence>
<name>A0A4Y2CTW1_ARAVE</name>
<organism evidence="1 2">
    <name type="scientific">Araneus ventricosus</name>
    <name type="common">Orbweaver spider</name>
    <name type="synonym">Epeira ventricosa</name>
    <dbReference type="NCBI Taxonomy" id="182803"/>
    <lineage>
        <taxon>Eukaryota</taxon>
        <taxon>Metazoa</taxon>
        <taxon>Ecdysozoa</taxon>
        <taxon>Arthropoda</taxon>
        <taxon>Chelicerata</taxon>
        <taxon>Arachnida</taxon>
        <taxon>Araneae</taxon>
        <taxon>Araneomorphae</taxon>
        <taxon>Entelegynae</taxon>
        <taxon>Araneoidea</taxon>
        <taxon>Araneidae</taxon>
        <taxon>Araneus</taxon>
    </lineage>
</organism>
<accession>A0A4Y2CTW1</accession>
<keyword evidence="2" id="KW-1185">Reference proteome</keyword>
<dbReference type="EMBL" id="BGPR01000241">
    <property type="protein sequence ID" value="GBM07346.1"/>
    <property type="molecule type" value="Genomic_DNA"/>
</dbReference>
<sequence>MEVSLPSWEDFQWELVHICVYLEGNPPIARPTAAGGSFPKCISVYQFSNYAQADHFSKSERSFPIDVPQPYDALTHSATDTLTCCLKD</sequence>
<proteinExistence type="predicted"/>
<evidence type="ECO:0000313" key="1">
    <source>
        <dbReference type="EMBL" id="GBM07346.1"/>
    </source>
</evidence>